<feature type="compositionally biased region" description="Basic and acidic residues" evidence="4">
    <location>
        <begin position="1"/>
        <end position="23"/>
    </location>
</feature>
<comment type="caution">
    <text evidence="6">The sequence shown here is derived from an EMBL/GenBank/DDBJ whole genome shotgun (WGS) entry which is preliminary data.</text>
</comment>
<protein>
    <submittedName>
        <fullName evidence="6">Uncharacterized protein</fullName>
    </submittedName>
</protein>
<dbReference type="EMBL" id="CAJMWZ010003892">
    <property type="protein sequence ID" value="CAE6480644.1"/>
    <property type="molecule type" value="Genomic_DNA"/>
</dbReference>
<dbReference type="GO" id="GO:0016020">
    <property type="term" value="C:membrane"/>
    <property type="evidence" value="ECO:0007669"/>
    <property type="project" value="InterPro"/>
</dbReference>
<evidence type="ECO:0000256" key="2">
    <source>
        <dbReference type="ARBA" id="ARBA00022989"/>
    </source>
</evidence>
<feature type="compositionally biased region" description="Polar residues" evidence="4">
    <location>
        <begin position="24"/>
        <end position="42"/>
    </location>
</feature>
<feature type="region of interest" description="Disordered" evidence="4">
    <location>
        <begin position="1"/>
        <end position="42"/>
    </location>
</feature>
<keyword evidence="1 5" id="KW-0812">Transmembrane</keyword>
<sequence length="351" mass="40242">MEDQSRLRFRGRPVEHEKFDPVRNDSTPSLRTQKPSARWTASDSNKRDMEYTNLGVWDYYEQRWTRYDFFPGVRYYFRIARGLEGTPHALRLIQDTFALAPYLFVLYVMCFSFESVLPAFELKYNMQVLNVIQSILGSQTGDVNALTRIVLLRASCHLVRRICTFGILYATQEIGLRVQSHFSQHIVNAYARLDLPTFENEAVRSQLESVGVEGSPTIWSYILSIFTVFGTLIEDRDLVWMALLSSIEPLMSWWNRSLSFDHVFLSQDFSIFPLPIRDNVAIGSPNLVDNESHILEAIRLGGATDFVQSLPQGLDSYLIRPVHDWSNGIVDETGVSQNIDISGGQRQRIAL</sequence>
<evidence type="ECO:0000256" key="3">
    <source>
        <dbReference type="ARBA" id="ARBA00023136"/>
    </source>
</evidence>
<reference evidence="6" key="1">
    <citation type="submission" date="2021-01" db="EMBL/GenBank/DDBJ databases">
        <authorList>
            <person name="Kaushik A."/>
        </authorList>
    </citation>
    <scope>NUCLEOTIDE SEQUENCE</scope>
    <source>
        <strain evidence="6">Type strain: AG8-Rh-89/</strain>
    </source>
</reference>
<evidence type="ECO:0000256" key="1">
    <source>
        <dbReference type="ARBA" id="ARBA00022692"/>
    </source>
</evidence>
<evidence type="ECO:0000256" key="5">
    <source>
        <dbReference type="SAM" id="Phobius"/>
    </source>
</evidence>
<dbReference type="SUPFAM" id="SSF90123">
    <property type="entry name" value="ABC transporter transmembrane region"/>
    <property type="match status" value="1"/>
</dbReference>
<feature type="transmembrane region" description="Helical" evidence="5">
    <location>
        <begin position="99"/>
        <end position="120"/>
    </location>
</feature>
<dbReference type="InterPro" id="IPR027417">
    <property type="entry name" value="P-loop_NTPase"/>
</dbReference>
<dbReference type="Gene3D" id="3.40.50.300">
    <property type="entry name" value="P-loop containing nucleotide triphosphate hydrolases"/>
    <property type="match status" value="1"/>
</dbReference>
<name>A0A8H3CE22_9AGAM</name>
<dbReference type="GO" id="GO:0005524">
    <property type="term" value="F:ATP binding"/>
    <property type="evidence" value="ECO:0007669"/>
    <property type="project" value="InterPro"/>
</dbReference>
<dbReference type="AlphaFoldDB" id="A0A8H3CE22"/>
<keyword evidence="2 5" id="KW-1133">Transmembrane helix</keyword>
<gene>
    <name evidence="6" type="ORF">RDB_LOCUS74597</name>
</gene>
<dbReference type="InterPro" id="IPR036640">
    <property type="entry name" value="ABC1_TM_sf"/>
</dbReference>
<evidence type="ECO:0000313" key="6">
    <source>
        <dbReference type="EMBL" id="CAE6480644.1"/>
    </source>
</evidence>
<dbReference type="SUPFAM" id="SSF52540">
    <property type="entry name" value="P-loop containing nucleoside triphosphate hydrolases"/>
    <property type="match status" value="1"/>
</dbReference>
<evidence type="ECO:0000313" key="7">
    <source>
        <dbReference type="Proteomes" id="UP000663850"/>
    </source>
</evidence>
<organism evidence="6 7">
    <name type="scientific">Rhizoctonia solani</name>
    <dbReference type="NCBI Taxonomy" id="456999"/>
    <lineage>
        <taxon>Eukaryota</taxon>
        <taxon>Fungi</taxon>
        <taxon>Dikarya</taxon>
        <taxon>Basidiomycota</taxon>
        <taxon>Agaricomycotina</taxon>
        <taxon>Agaricomycetes</taxon>
        <taxon>Cantharellales</taxon>
        <taxon>Ceratobasidiaceae</taxon>
        <taxon>Rhizoctonia</taxon>
    </lineage>
</organism>
<dbReference type="Proteomes" id="UP000663850">
    <property type="component" value="Unassembled WGS sequence"/>
</dbReference>
<evidence type="ECO:0000256" key="4">
    <source>
        <dbReference type="SAM" id="MobiDB-lite"/>
    </source>
</evidence>
<proteinExistence type="predicted"/>
<keyword evidence="3 5" id="KW-0472">Membrane</keyword>
<accession>A0A8H3CE22</accession>